<dbReference type="PANTHER" id="PTHR30408:SF12">
    <property type="entry name" value="TYPE I RESTRICTION ENZYME MJAVIII SPECIFICITY SUBUNIT"/>
    <property type="match status" value="1"/>
</dbReference>
<reference evidence="4 5" key="1">
    <citation type="submission" date="2017-07" db="EMBL/GenBank/DDBJ databases">
        <title>Draft genome sequence of Prevotella copri isolated from the gut of healthy adult Indian.</title>
        <authorList>
            <person name="Das B."/>
            <person name="Bag S."/>
            <person name="Ghosh T.S."/>
        </authorList>
    </citation>
    <scope>NUCLEOTIDE SEQUENCE [LARGE SCALE GENOMIC DNA]</scope>
    <source>
        <strain evidence="4 5">Indica</strain>
    </source>
</reference>
<dbReference type="Proteomes" id="UP000215155">
    <property type="component" value="Unassembled WGS sequence"/>
</dbReference>
<evidence type="ECO:0000256" key="1">
    <source>
        <dbReference type="ARBA" id="ARBA00022747"/>
    </source>
</evidence>
<dbReference type="SUPFAM" id="SSF116734">
    <property type="entry name" value="DNA methylase specificity domain"/>
    <property type="match status" value="2"/>
</dbReference>
<sequence length="468" mass="53051">MKYRQLNSKEILKSKRFDGSYHNADVNIFDSVITSHSSQALSYYCSEIFTSGRNKRVYTKAEFGDPFLSNSDASSLNPFNACKYSSKKYGYDESALLKGGMILTGRVGAIGQTVFVPKYWEKYRTQGSDNIIRIVVKPQFKKGFIYAYLVSKIGNLSFWKHATGGVQPFITDKMVGQLPIPDFSESFQQEVDNLVQEATRLREEAADMLTKAELLLKTEANLRELTSEDYDYFGPRNAERKVSCFSIKRKDITTTTINAFNLSERIRKTKDSIVCKTKSLREVLLGGDTFSTGSFPRVEVKEGFGVMLINQKDIFDNIVKGKYISKRGVKTDNLVEYGEVLIAGVGTLGESETFCRAIFANEDLVGQLVSGEFIRMKTNDEIPSGYLYAWLASDYGFRFLRNIQAGTKLCRPIPKLVLELPVPILGKETMLKIDSIVKEAHTKRYEANNCEHKAIRMVEQEIEKWTKH</sequence>
<dbReference type="RefSeq" id="WP_089543150.1">
    <property type="nucleotide sequence ID" value="NZ_NMPZ01000004.1"/>
</dbReference>
<dbReference type="AlphaFoldDB" id="A0AA91TL94"/>
<evidence type="ECO:0008006" key="6">
    <source>
        <dbReference type="Google" id="ProtNLM"/>
    </source>
</evidence>
<keyword evidence="1" id="KW-0680">Restriction system</keyword>
<name>A0AA91TL94_9BACT</name>
<evidence type="ECO:0000313" key="4">
    <source>
        <dbReference type="EMBL" id="OXL44808.1"/>
    </source>
</evidence>
<gene>
    <name evidence="4" type="ORF">CFT61_03825</name>
</gene>
<dbReference type="Gene3D" id="3.90.220.20">
    <property type="entry name" value="DNA methylase specificity domains"/>
    <property type="match status" value="2"/>
</dbReference>
<dbReference type="InterPro" id="IPR044946">
    <property type="entry name" value="Restrct_endonuc_typeI_TRD_sf"/>
</dbReference>
<dbReference type="NCBIfam" id="NF047740">
    <property type="entry name" value="antiphage_MADS5"/>
    <property type="match status" value="1"/>
</dbReference>
<evidence type="ECO:0000313" key="5">
    <source>
        <dbReference type="Proteomes" id="UP000215155"/>
    </source>
</evidence>
<dbReference type="PANTHER" id="PTHR30408">
    <property type="entry name" value="TYPE-1 RESTRICTION ENZYME ECOKI SPECIFICITY PROTEIN"/>
    <property type="match status" value="1"/>
</dbReference>
<organism evidence="4 5">
    <name type="scientific">Segatella copri</name>
    <dbReference type="NCBI Taxonomy" id="165179"/>
    <lineage>
        <taxon>Bacteria</taxon>
        <taxon>Pseudomonadati</taxon>
        <taxon>Bacteroidota</taxon>
        <taxon>Bacteroidia</taxon>
        <taxon>Bacteroidales</taxon>
        <taxon>Prevotellaceae</taxon>
        <taxon>Segatella</taxon>
    </lineage>
</organism>
<dbReference type="GO" id="GO:0009307">
    <property type="term" value="P:DNA restriction-modification system"/>
    <property type="evidence" value="ECO:0007669"/>
    <property type="project" value="UniProtKB-KW"/>
</dbReference>
<dbReference type="GO" id="GO:0003677">
    <property type="term" value="F:DNA binding"/>
    <property type="evidence" value="ECO:0007669"/>
    <property type="project" value="UniProtKB-KW"/>
</dbReference>
<keyword evidence="2" id="KW-0238">DNA-binding</keyword>
<comment type="caution">
    <text evidence="4">The sequence shown here is derived from an EMBL/GenBank/DDBJ whole genome shotgun (WGS) entry which is preliminary data.</text>
</comment>
<dbReference type="EMBL" id="NMPZ01000004">
    <property type="protein sequence ID" value="OXL44808.1"/>
    <property type="molecule type" value="Genomic_DNA"/>
</dbReference>
<dbReference type="REBASE" id="215750">
    <property type="entry name" value="S.PcoInORF3820P"/>
</dbReference>
<protein>
    <recommendedName>
        <fullName evidence="6">Restriction endonuclease subunit S</fullName>
    </recommendedName>
</protein>
<dbReference type="InterPro" id="IPR052021">
    <property type="entry name" value="Type-I_RS_S_subunit"/>
</dbReference>
<accession>A0AA91TL94</accession>
<keyword evidence="3" id="KW-0175">Coiled coil</keyword>
<evidence type="ECO:0000256" key="3">
    <source>
        <dbReference type="SAM" id="Coils"/>
    </source>
</evidence>
<proteinExistence type="predicted"/>
<evidence type="ECO:0000256" key="2">
    <source>
        <dbReference type="ARBA" id="ARBA00023125"/>
    </source>
</evidence>
<feature type="coiled-coil region" evidence="3">
    <location>
        <begin position="184"/>
        <end position="211"/>
    </location>
</feature>